<dbReference type="InterPro" id="IPR006121">
    <property type="entry name" value="HMA_dom"/>
</dbReference>
<dbReference type="Pfam" id="PF00403">
    <property type="entry name" value="HMA"/>
    <property type="match status" value="1"/>
</dbReference>
<dbReference type="PANTHER" id="PTHR22814:SF287">
    <property type="entry name" value="COPPER TRANSPORT PROTEIN ATX1"/>
    <property type="match status" value="1"/>
</dbReference>
<dbReference type="AlphaFoldDB" id="A0ABD1ZAJ9"/>
<keyword evidence="4" id="KW-1185">Reference proteome</keyword>
<gene>
    <name evidence="3" type="ORF">R1flu_012020</name>
</gene>
<dbReference type="Gene3D" id="3.30.70.100">
    <property type="match status" value="1"/>
</dbReference>
<proteinExistence type="predicted"/>
<name>A0ABD1ZAJ9_9MARC</name>
<sequence>MSINLNEMFYRGYDPAIFYAGYDENWILGRPSSASSQAGRKKEIKGIIKLRMPLCCEGCVEKVSKKLKQMEGVASVECSAEKQKVTVRGEAKPEVVLAAAKKILPRSEFWEDED</sequence>
<dbReference type="SUPFAM" id="SSF55008">
    <property type="entry name" value="HMA, heavy metal-associated domain"/>
    <property type="match status" value="1"/>
</dbReference>
<dbReference type="CDD" id="cd00371">
    <property type="entry name" value="HMA"/>
    <property type="match status" value="1"/>
</dbReference>
<organism evidence="3 4">
    <name type="scientific">Riccia fluitans</name>
    <dbReference type="NCBI Taxonomy" id="41844"/>
    <lineage>
        <taxon>Eukaryota</taxon>
        <taxon>Viridiplantae</taxon>
        <taxon>Streptophyta</taxon>
        <taxon>Embryophyta</taxon>
        <taxon>Marchantiophyta</taxon>
        <taxon>Marchantiopsida</taxon>
        <taxon>Marchantiidae</taxon>
        <taxon>Marchantiales</taxon>
        <taxon>Ricciaceae</taxon>
        <taxon>Riccia</taxon>
    </lineage>
</organism>
<keyword evidence="1" id="KW-0479">Metal-binding</keyword>
<feature type="domain" description="HMA" evidence="2">
    <location>
        <begin position="45"/>
        <end position="112"/>
    </location>
</feature>
<reference evidence="3 4" key="1">
    <citation type="submission" date="2024-09" db="EMBL/GenBank/DDBJ databases">
        <title>Chromosome-scale assembly of Riccia fluitans.</title>
        <authorList>
            <person name="Paukszto L."/>
            <person name="Sawicki J."/>
            <person name="Karawczyk K."/>
            <person name="Piernik-Szablinska J."/>
            <person name="Szczecinska M."/>
            <person name="Mazdziarz M."/>
        </authorList>
    </citation>
    <scope>NUCLEOTIDE SEQUENCE [LARGE SCALE GENOMIC DNA]</scope>
    <source>
        <strain evidence="3">Rf_01</strain>
        <tissue evidence="3">Aerial parts of the thallus</tissue>
    </source>
</reference>
<evidence type="ECO:0000256" key="1">
    <source>
        <dbReference type="ARBA" id="ARBA00022723"/>
    </source>
</evidence>
<comment type="caution">
    <text evidence="3">The sequence shown here is derived from an EMBL/GenBank/DDBJ whole genome shotgun (WGS) entry which is preliminary data.</text>
</comment>
<dbReference type="PANTHER" id="PTHR22814">
    <property type="entry name" value="COPPER TRANSPORT PROTEIN ATOX1-RELATED"/>
    <property type="match status" value="1"/>
</dbReference>
<evidence type="ECO:0000259" key="2">
    <source>
        <dbReference type="PROSITE" id="PS50846"/>
    </source>
</evidence>
<dbReference type="Proteomes" id="UP001605036">
    <property type="component" value="Unassembled WGS sequence"/>
</dbReference>
<evidence type="ECO:0000313" key="4">
    <source>
        <dbReference type="Proteomes" id="UP001605036"/>
    </source>
</evidence>
<evidence type="ECO:0000313" key="3">
    <source>
        <dbReference type="EMBL" id="KAL2644433.1"/>
    </source>
</evidence>
<protein>
    <recommendedName>
        <fullName evidence="2">HMA domain-containing protein</fullName>
    </recommendedName>
</protein>
<dbReference type="PROSITE" id="PS50846">
    <property type="entry name" value="HMA_2"/>
    <property type="match status" value="1"/>
</dbReference>
<dbReference type="GO" id="GO:0046872">
    <property type="term" value="F:metal ion binding"/>
    <property type="evidence" value="ECO:0007669"/>
    <property type="project" value="UniProtKB-KW"/>
</dbReference>
<dbReference type="EMBL" id="JBHFFA010000002">
    <property type="protein sequence ID" value="KAL2644433.1"/>
    <property type="molecule type" value="Genomic_DNA"/>
</dbReference>
<dbReference type="InterPro" id="IPR036163">
    <property type="entry name" value="HMA_dom_sf"/>
</dbReference>
<accession>A0ABD1ZAJ9</accession>